<dbReference type="InterPro" id="IPR051310">
    <property type="entry name" value="MCP_chemotaxis"/>
</dbReference>
<protein>
    <submittedName>
        <fullName evidence="4">Methyl-accepting chemotaxis protein</fullName>
    </submittedName>
</protein>
<dbReference type="Pfam" id="PF00015">
    <property type="entry name" value="MCPsignal"/>
    <property type="match status" value="1"/>
</dbReference>
<reference evidence="4 5" key="1">
    <citation type="submission" date="2019-06" db="EMBL/GenBank/DDBJ databases">
        <title>Complete genome sequence of Ensifer mexicanus ITTG R7 isolated from nodules of Acacia angustissima (Mill.) Kuntze.</title>
        <authorList>
            <person name="Rincon-Rosales R."/>
            <person name="Rogel M.A."/>
            <person name="Guerrero G."/>
            <person name="Rincon-Molina C.I."/>
            <person name="Lopez-Lopez A."/>
            <person name="Martinez-Romero E."/>
        </authorList>
    </citation>
    <scope>NUCLEOTIDE SEQUENCE [LARGE SCALE GENOMIC DNA]</scope>
    <source>
        <strain evidence="4 5">ITTG R7</strain>
    </source>
</reference>
<gene>
    <name evidence="4" type="ORF">FKV68_13790</name>
</gene>
<evidence type="ECO:0000313" key="4">
    <source>
        <dbReference type="EMBL" id="QLL62432.1"/>
    </source>
</evidence>
<dbReference type="FunFam" id="1.10.287.950:FF:000001">
    <property type="entry name" value="Methyl-accepting chemotaxis sensory transducer"/>
    <property type="match status" value="1"/>
</dbReference>
<sequence>MSALEKIRQKVSPGIVALLWINVALIILTTAMRADGFDRFAAGAALVIVASATVGWIRDRTGPTTRIVTAMAHAATVALLVFAFSGSPLQIDMHMYFFASLAICAAWIDWRAIVGYAALVSVHHLLLYFVSPFAVFPQSSDFSRVLLHAVILTLESAVLIAMVFSLVSALVSAEKATQEAEEAHRQNAEMAEQARAADLAAEAERVRLTAEADDAARMRLQEATAGLAIGLRRLAAGDLAFQLTEPFARDFEALRHDLNGAVSQLSETLKGVANAASAIDGNSRDISRSSSELSTRTERQAASLEETAAALDQITANVTHASKRAEEARLVVAQANSSAMQSGRIVAEAVNAMGRIEQSSTQISSIIGVIDDIAFQTNLLALNAGVEAARAGEAGKGFAVVAQEVRELAQRSAQAAREIKELIRNSSTEVQNGVKLVSETGATLRAIETYIVTVNEHMDAIALSAREQSSDLAGVNAAVTQMDQVTQRNATMVEEATAAGVALADAAARLRELIAHFQLGDTSLARVTVGTPRAFSNTQKVA</sequence>
<dbReference type="GO" id="GO:0006935">
    <property type="term" value="P:chemotaxis"/>
    <property type="evidence" value="ECO:0007669"/>
    <property type="project" value="UniProtKB-KW"/>
</dbReference>
<dbReference type="CDD" id="cd11386">
    <property type="entry name" value="MCP_signal"/>
    <property type="match status" value="1"/>
</dbReference>
<dbReference type="AlphaFoldDB" id="A0A859QDM6"/>
<evidence type="ECO:0000256" key="1">
    <source>
        <dbReference type="ARBA" id="ARBA00004370"/>
    </source>
</evidence>
<dbReference type="InterPro" id="IPR004089">
    <property type="entry name" value="MCPsignal_dom"/>
</dbReference>
<dbReference type="GO" id="GO:0007165">
    <property type="term" value="P:signal transduction"/>
    <property type="evidence" value="ECO:0007669"/>
    <property type="project" value="InterPro"/>
</dbReference>
<keyword evidence="2" id="KW-0145">Chemotaxis</keyword>
<accession>A0A859QDM6</accession>
<dbReference type="PANTHER" id="PTHR43531:SF11">
    <property type="entry name" value="METHYL-ACCEPTING CHEMOTAXIS PROTEIN 3"/>
    <property type="match status" value="1"/>
</dbReference>
<comment type="similarity">
    <text evidence="3">Belongs to the methyl-accepting chemotaxis (MCP) protein family.</text>
</comment>
<name>A0A859QDM6_9HYPH</name>
<comment type="subcellular location">
    <subcellularLocation>
        <location evidence="1">Membrane</location>
    </subcellularLocation>
</comment>
<keyword evidence="5" id="KW-1185">Reference proteome</keyword>
<dbReference type="Gene3D" id="1.10.287.950">
    <property type="entry name" value="Methyl-accepting chemotaxis protein"/>
    <property type="match status" value="1"/>
</dbReference>
<proteinExistence type="inferred from homology"/>
<evidence type="ECO:0000256" key="3">
    <source>
        <dbReference type="ARBA" id="ARBA00029447"/>
    </source>
</evidence>
<dbReference type="PRINTS" id="PR00260">
    <property type="entry name" value="CHEMTRNSDUCR"/>
</dbReference>
<dbReference type="GO" id="GO:0004888">
    <property type="term" value="F:transmembrane signaling receptor activity"/>
    <property type="evidence" value="ECO:0007669"/>
    <property type="project" value="InterPro"/>
</dbReference>
<evidence type="ECO:0000256" key="2">
    <source>
        <dbReference type="ARBA" id="ARBA00022500"/>
    </source>
</evidence>
<dbReference type="KEGG" id="emx:FKV68_13790"/>
<dbReference type="PANTHER" id="PTHR43531">
    <property type="entry name" value="PROTEIN ICFG"/>
    <property type="match status" value="1"/>
</dbReference>
<dbReference type="InterPro" id="IPR003660">
    <property type="entry name" value="HAMP_dom"/>
</dbReference>
<dbReference type="EMBL" id="CP041238">
    <property type="protein sequence ID" value="QLL62432.1"/>
    <property type="molecule type" value="Genomic_DNA"/>
</dbReference>
<dbReference type="RefSeq" id="WP_180938331.1">
    <property type="nucleotide sequence ID" value="NZ_CP041238.1"/>
</dbReference>
<dbReference type="GO" id="GO:0016020">
    <property type="term" value="C:membrane"/>
    <property type="evidence" value="ECO:0007669"/>
    <property type="project" value="UniProtKB-SubCell"/>
</dbReference>
<dbReference type="SUPFAM" id="SSF58104">
    <property type="entry name" value="Methyl-accepting chemotaxis protein (MCP) signaling domain"/>
    <property type="match status" value="1"/>
</dbReference>
<dbReference type="InterPro" id="IPR004090">
    <property type="entry name" value="Chemotax_Me-accpt_rcpt"/>
</dbReference>
<dbReference type="SMART" id="SM00283">
    <property type="entry name" value="MA"/>
    <property type="match status" value="1"/>
</dbReference>
<evidence type="ECO:0000313" key="5">
    <source>
        <dbReference type="Proteomes" id="UP000510721"/>
    </source>
</evidence>
<organism evidence="4 5">
    <name type="scientific">Sinorhizobium mexicanum</name>
    <dbReference type="NCBI Taxonomy" id="375549"/>
    <lineage>
        <taxon>Bacteria</taxon>
        <taxon>Pseudomonadati</taxon>
        <taxon>Pseudomonadota</taxon>
        <taxon>Alphaproteobacteria</taxon>
        <taxon>Hyphomicrobiales</taxon>
        <taxon>Rhizobiaceae</taxon>
        <taxon>Sinorhizobium/Ensifer group</taxon>
        <taxon>Sinorhizobium</taxon>
    </lineage>
</organism>
<dbReference type="Proteomes" id="UP000510721">
    <property type="component" value="Chromosome"/>
</dbReference>
<dbReference type="PROSITE" id="PS50111">
    <property type="entry name" value="CHEMOTAXIS_TRANSDUC_2"/>
    <property type="match status" value="1"/>
</dbReference>
<dbReference type="PROSITE" id="PS50885">
    <property type="entry name" value="HAMP"/>
    <property type="match status" value="1"/>
</dbReference>